<evidence type="ECO:0000256" key="2">
    <source>
        <dbReference type="PROSITE-ProRule" id="PRU00023"/>
    </source>
</evidence>
<dbReference type="PANTHER" id="PTHR44329:SF214">
    <property type="entry name" value="PROTEIN KINASE DOMAIN-CONTAINING PROTEIN"/>
    <property type="match status" value="1"/>
</dbReference>
<comment type="caution">
    <text evidence="4">The sequence shown here is derived from an EMBL/GenBank/DDBJ whole genome shotgun (WGS) entry which is preliminary data.</text>
</comment>
<dbReference type="InterPro" id="IPR008266">
    <property type="entry name" value="Tyr_kinase_AS"/>
</dbReference>
<dbReference type="PANTHER" id="PTHR44329">
    <property type="entry name" value="SERINE/THREONINE-PROTEIN KINASE TNNI3K-RELATED"/>
    <property type="match status" value="1"/>
</dbReference>
<dbReference type="PROSITE" id="PS50088">
    <property type="entry name" value="ANK_REPEAT"/>
    <property type="match status" value="5"/>
</dbReference>
<evidence type="ECO:0000313" key="4">
    <source>
        <dbReference type="EMBL" id="KAL3659359.1"/>
    </source>
</evidence>
<dbReference type="SMART" id="SM00220">
    <property type="entry name" value="S_TKc"/>
    <property type="match status" value="1"/>
</dbReference>
<dbReference type="PROSITE" id="PS00109">
    <property type="entry name" value="PROTEIN_KINASE_TYR"/>
    <property type="match status" value="1"/>
</dbReference>
<reference evidence="4 5" key="1">
    <citation type="submission" date="2024-09" db="EMBL/GenBank/DDBJ databases">
        <title>Genome sequencing and assembly of Phytophthora oleae, isolate VK10A, causative agent of rot of olive drupes.</title>
        <authorList>
            <person name="Conti Taguali S."/>
            <person name="Riolo M."/>
            <person name="La Spada F."/>
            <person name="Cacciola S.O."/>
            <person name="Dionisio G."/>
        </authorList>
    </citation>
    <scope>NUCLEOTIDE SEQUENCE [LARGE SCALE GENOMIC DNA]</scope>
    <source>
        <strain evidence="4 5">VK10A</strain>
    </source>
</reference>
<dbReference type="InterPro" id="IPR011009">
    <property type="entry name" value="Kinase-like_dom_sf"/>
</dbReference>
<feature type="domain" description="Protein kinase" evidence="3">
    <location>
        <begin position="309"/>
        <end position="646"/>
    </location>
</feature>
<dbReference type="PROSITE" id="PS50297">
    <property type="entry name" value="ANK_REP_REGION"/>
    <property type="match status" value="5"/>
</dbReference>
<dbReference type="Pfam" id="PF13637">
    <property type="entry name" value="Ank_4"/>
    <property type="match status" value="1"/>
</dbReference>
<feature type="repeat" description="ANK" evidence="2">
    <location>
        <begin position="58"/>
        <end position="90"/>
    </location>
</feature>
<feature type="repeat" description="ANK" evidence="2">
    <location>
        <begin position="91"/>
        <end position="123"/>
    </location>
</feature>
<keyword evidence="2" id="KW-0040">ANK repeat</keyword>
<dbReference type="SMART" id="SM00248">
    <property type="entry name" value="ANK"/>
    <property type="match status" value="7"/>
</dbReference>
<organism evidence="4 5">
    <name type="scientific">Phytophthora oleae</name>
    <dbReference type="NCBI Taxonomy" id="2107226"/>
    <lineage>
        <taxon>Eukaryota</taxon>
        <taxon>Sar</taxon>
        <taxon>Stramenopiles</taxon>
        <taxon>Oomycota</taxon>
        <taxon>Peronosporomycetes</taxon>
        <taxon>Peronosporales</taxon>
        <taxon>Peronosporaceae</taxon>
        <taxon>Phytophthora</taxon>
    </lineage>
</organism>
<dbReference type="InterPro" id="IPR002110">
    <property type="entry name" value="Ankyrin_rpt"/>
</dbReference>
<dbReference type="AlphaFoldDB" id="A0ABD3F2J3"/>
<gene>
    <name evidence="4" type="ORF">V7S43_015630</name>
</gene>
<dbReference type="SUPFAM" id="SSF48403">
    <property type="entry name" value="Ankyrin repeat"/>
    <property type="match status" value="1"/>
</dbReference>
<proteinExistence type="inferred from homology"/>
<sequence length="1123" mass="126106">MAEYWDDDSDNGDCWLDEDSEDGDLVMDQELEWACRTGDSEGIWRAYKDGARLDIAGEGETPLMAAVEGGQVGVVQFLLGQDVKVDREDGNGCTALTLAVSRGHLEIVKDLVEHDADVNWTDSQGSTVLMLAVREGKLEIVKVLVENGADVTKVDEHGRTPLWRASTAGQSELASYLVSAGATMESGPVLTSLMKLCASEYADVGMVRYFVEDCGTDVNARDRWGRTALSFLCASTADINLELVTVLVEKYGANVNVEERRGMTPLILATASGNACTVERLLRLKADVNFTDKKGLTALDYAIRRGHWFVDKLLRSSGSQSQLHSLHPPREALECLIGATEVEIGHYVSMEDVKVDFLGSWLDATVMIKLHVSESSNNESFAAQAKRWFALRHPNVQKLYGVVHEGYRLFVCEQLENGSLAEFIANLSWSERTQKYETMVRFLYEAALGLQYLHEREIVHGDFRLANVLLGSDGVAKLTNIFSGKNSRSKEADMLSLGKCMREIDGALPHVDQYARFRGEWRQLYIDIRDNCYPIAAVVGRLNMLLTEFTQMPQQTLTSVDIQRRLELLREVVEDTDVKIYTEMMKVLDDLYTFTVDPQKLQAPACEAVVHVLEDIQVAVQQQSSEVNPIQRLSSSRAGESSMDFFRKRTIDLLNALGAPQEAYRKLEECWGELNTRNLQVFVSEVDKTLTLIHPTNTNDLVLLLQQELHSSNYSETQLEIIQKAYDAVSSQSEVVEPLPKWFIGWYELENEVQFASGGFGDVSRAKWLNSDVVVKRVRMNYHNNRQMFQHEISLWFGLNHPHVVKLFGGCHIGNPFFVCEEAKLGPLDKYLKTQPDQVWGKLYEAALGLEYLHARGIVHRDLKCDNILVGSDGKAKLTDFGLSSVANAKHQGGMTGAIQWLAPECLKGEKTSFASDIFSLGMCVIQAVTGKLPWGNMENGLVRVNSTEGRLPPYPLQCTKAQWKLVEEMCKLNPAERLNILVVVQRLKQFAENSAVQPDPVLLNQPPVDFVLELRQLLQGRSNGDTQVVCSIYDLLLDRLLEIYDGRYQEELKEKLHPIAVSANEWLAHLQTQPSTVDLVKMAFRGFSLHRQIDRVLAEHFVSVQGVRWEEKCSGFLRGSDY</sequence>
<dbReference type="Gene3D" id="1.10.510.10">
    <property type="entry name" value="Transferase(Phosphotransferase) domain 1"/>
    <property type="match status" value="2"/>
</dbReference>
<dbReference type="InterPro" id="IPR036770">
    <property type="entry name" value="Ankyrin_rpt-contain_sf"/>
</dbReference>
<dbReference type="Gene3D" id="1.25.40.20">
    <property type="entry name" value="Ankyrin repeat-containing domain"/>
    <property type="match status" value="2"/>
</dbReference>
<dbReference type="PROSITE" id="PS00108">
    <property type="entry name" value="PROTEIN_KINASE_ST"/>
    <property type="match status" value="1"/>
</dbReference>
<dbReference type="InterPro" id="IPR001245">
    <property type="entry name" value="Ser-Thr/Tyr_kinase_cat_dom"/>
</dbReference>
<dbReference type="InterPro" id="IPR000719">
    <property type="entry name" value="Prot_kinase_dom"/>
</dbReference>
<feature type="repeat" description="ANK" evidence="2">
    <location>
        <begin position="124"/>
        <end position="156"/>
    </location>
</feature>
<protein>
    <recommendedName>
        <fullName evidence="3">Protein kinase domain-containing protein</fullName>
    </recommendedName>
</protein>
<feature type="domain" description="Protein kinase" evidence="3">
    <location>
        <begin position="749"/>
        <end position="992"/>
    </location>
</feature>
<accession>A0ABD3F2J3</accession>
<dbReference type="InterPro" id="IPR008271">
    <property type="entry name" value="Ser/Thr_kinase_AS"/>
</dbReference>
<comment type="similarity">
    <text evidence="1">Belongs to the protein kinase superfamily. TKL Ser/Thr protein kinase family.</text>
</comment>
<feature type="repeat" description="ANK" evidence="2">
    <location>
        <begin position="157"/>
        <end position="189"/>
    </location>
</feature>
<dbReference type="PROSITE" id="PS50011">
    <property type="entry name" value="PROTEIN_KINASE_DOM"/>
    <property type="match status" value="2"/>
</dbReference>
<dbReference type="EMBL" id="JBIMZQ010000047">
    <property type="protein sequence ID" value="KAL3659359.1"/>
    <property type="molecule type" value="Genomic_DNA"/>
</dbReference>
<evidence type="ECO:0000313" key="5">
    <source>
        <dbReference type="Proteomes" id="UP001632037"/>
    </source>
</evidence>
<dbReference type="SUPFAM" id="SSF56112">
    <property type="entry name" value="Protein kinase-like (PK-like)"/>
    <property type="match status" value="2"/>
</dbReference>
<feature type="repeat" description="ANK" evidence="2">
    <location>
        <begin position="261"/>
        <end position="293"/>
    </location>
</feature>
<keyword evidence="5" id="KW-1185">Reference proteome</keyword>
<dbReference type="Pfam" id="PF12796">
    <property type="entry name" value="Ank_2"/>
    <property type="match status" value="2"/>
</dbReference>
<dbReference type="Pfam" id="PF07714">
    <property type="entry name" value="PK_Tyr_Ser-Thr"/>
    <property type="match status" value="2"/>
</dbReference>
<evidence type="ECO:0000259" key="3">
    <source>
        <dbReference type="PROSITE" id="PS50011"/>
    </source>
</evidence>
<dbReference type="PRINTS" id="PR01415">
    <property type="entry name" value="ANKYRIN"/>
</dbReference>
<dbReference type="Gene3D" id="3.30.200.20">
    <property type="entry name" value="Phosphorylase Kinase, domain 1"/>
    <property type="match status" value="1"/>
</dbReference>
<dbReference type="Proteomes" id="UP001632037">
    <property type="component" value="Unassembled WGS sequence"/>
</dbReference>
<evidence type="ECO:0000256" key="1">
    <source>
        <dbReference type="ARBA" id="ARBA00005843"/>
    </source>
</evidence>
<dbReference type="InterPro" id="IPR051681">
    <property type="entry name" value="Ser/Thr_Kinases-Pseudokinases"/>
</dbReference>
<name>A0ABD3F2J3_9STRA</name>